<proteinExistence type="predicted"/>
<dbReference type="Pfam" id="PF00294">
    <property type="entry name" value="PfkB"/>
    <property type="match status" value="1"/>
</dbReference>
<dbReference type="InterPro" id="IPR011611">
    <property type="entry name" value="PfkB_dom"/>
</dbReference>
<dbReference type="SUPFAM" id="SSF53613">
    <property type="entry name" value="Ribokinase-like"/>
    <property type="match status" value="1"/>
</dbReference>
<organism evidence="2 3">
    <name type="scientific">Durusdinium trenchii</name>
    <dbReference type="NCBI Taxonomy" id="1381693"/>
    <lineage>
        <taxon>Eukaryota</taxon>
        <taxon>Sar</taxon>
        <taxon>Alveolata</taxon>
        <taxon>Dinophyceae</taxon>
        <taxon>Suessiales</taxon>
        <taxon>Symbiodiniaceae</taxon>
        <taxon>Durusdinium</taxon>
    </lineage>
</organism>
<dbReference type="Proteomes" id="UP001642484">
    <property type="component" value="Unassembled WGS sequence"/>
</dbReference>
<accession>A0ABP0N6D8</accession>
<evidence type="ECO:0000313" key="3">
    <source>
        <dbReference type="Proteomes" id="UP001642484"/>
    </source>
</evidence>
<sequence length="430" mass="47390">MASMAWRALPAACMASVVQRKFSCRAESKDSQDSWKPQITCFGEAMLRYVPDPEGGEQSPFAAKWLRSVGGAELNITVALSKLGWGGRSRWVSVVPQGVLGDDFLNVLRKAYPNGGLENLELVRREAGDVGIYHVWPAEHKIWFQRHRSIFGLMNPNWFSRDFWQLLLKEGASTGAPQVLHVTGITPLISVNTRAAWNHALEAAMLVKEEGKSGKSLVVTMDLNHRPALGPWRDLWNMAEPHLQTLDLLVFSIGDVIQVGETFGENFAAEFKALREESPGRSGAARLDVLVRKSMAKLQAYLGFRTNIAVTCKVRDHMPGKLPQQLRWSVVCKKGKSATLDGAMISTFDTAVPQQVKEEIGGGDSWLSGVIDGLVGCPEAGVAAPNWSENMWLRAMQRGDMLAVLKQQVLGDFSNVERPVLEAALAAHHR</sequence>
<protein>
    <recommendedName>
        <fullName evidence="1">Carbohydrate kinase PfkB domain-containing protein</fullName>
    </recommendedName>
</protein>
<comment type="caution">
    <text evidence="2">The sequence shown here is derived from an EMBL/GenBank/DDBJ whole genome shotgun (WGS) entry which is preliminary data.</text>
</comment>
<reference evidence="2 3" key="1">
    <citation type="submission" date="2024-02" db="EMBL/GenBank/DDBJ databases">
        <authorList>
            <person name="Chen Y."/>
            <person name="Shah S."/>
            <person name="Dougan E. K."/>
            <person name="Thang M."/>
            <person name="Chan C."/>
        </authorList>
    </citation>
    <scope>NUCLEOTIDE SEQUENCE [LARGE SCALE GENOMIC DNA]</scope>
</reference>
<name>A0ABP0N6D8_9DINO</name>
<dbReference type="EMBL" id="CAXAMN010021385">
    <property type="protein sequence ID" value="CAK9059018.1"/>
    <property type="molecule type" value="Genomic_DNA"/>
</dbReference>
<evidence type="ECO:0000313" key="2">
    <source>
        <dbReference type="EMBL" id="CAK9059018.1"/>
    </source>
</evidence>
<dbReference type="InterPro" id="IPR029056">
    <property type="entry name" value="Ribokinase-like"/>
</dbReference>
<feature type="domain" description="Carbohydrate kinase PfkB" evidence="1">
    <location>
        <begin position="38"/>
        <end position="111"/>
    </location>
</feature>
<evidence type="ECO:0000259" key="1">
    <source>
        <dbReference type="Pfam" id="PF00294"/>
    </source>
</evidence>
<gene>
    <name evidence="2" type="ORF">CCMP2556_LOCUS29081</name>
</gene>
<keyword evidence="3" id="KW-1185">Reference proteome</keyword>
<dbReference type="Gene3D" id="3.40.1190.20">
    <property type="match status" value="1"/>
</dbReference>